<dbReference type="AlphaFoldDB" id="A0A1X3DCX6"/>
<protein>
    <submittedName>
        <fullName evidence="1">Uncharacterized protein</fullName>
    </submittedName>
</protein>
<name>A0A1X3DCX6_9NEIS</name>
<reference evidence="2" key="1">
    <citation type="submission" date="2017-01" db="EMBL/GenBank/DDBJ databases">
        <authorList>
            <person name="Wolfgang W.J."/>
            <person name="Cole J."/>
            <person name="Wroblewski D."/>
            <person name="Mcginnis J."/>
            <person name="Musser K.A."/>
        </authorList>
    </citation>
    <scope>NUCLEOTIDE SEQUENCE [LARGE SCALE GENOMIC DNA]</scope>
    <source>
        <strain evidence="2">DSM 19151</strain>
    </source>
</reference>
<proteinExistence type="predicted"/>
<evidence type="ECO:0000313" key="1">
    <source>
        <dbReference type="EMBL" id="OSI17750.1"/>
    </source>
</evidence>
<accession>A0A1X3DCX6</accession>
<dbReference type="Proteomes" id="UP000193118">
    <property type="component" value="Unassembled WGS sequence"/>
</dbReference>
<keyword evidence="2" id="KW-1185">Reference proteome</keyword>
<organism evidence="1 2">
    <name type="scientific">Neisseria dentiae</name>
    <dbReference type="NCBI Taxonomy" id="194197"/>
    <lineage>
        <taxon>Bacteria</taxon>
        <taxon>Pseudomonadati</taxon>
        <taxon>Pseudomonadota</taxon>
        <taxon>Betaproteobacteria</taxon>
        <taxon>Neisseriales</taxon>
        <taxon>Neisseriaceae</taxon>
        <taxon>Neisseria</taxon>
    </lineage>
</organism>
<evidence type="ECO:0000313" key="2">
    <source>
        <dbReference type="Proteomes" id="UP000193118"/>
    </source>
</evidence>
<dbReference type="RefSeq" id="WP_085365575.1">
    <property type="nucleotide sequence ID" value="NZ_MTBO01000008.1"/>
</dbReference>
<gene>
    <name evidence="1" type="ORF">BWD09_04785</name>
</gene>
<comment type="caution">
    <text evidence="1">The sequence shown here is derived from an EMBL/GenBank/DDBJ whole genome shotgun (WGS) entry which is preliminary data.</text>
</comment>
<dbReference type="STRING" id="194197.BWD09_04785"/>
<dbReference type="EMBL" id="MTBO01000008">
    <property type="protein sequence ID" value="OSI17750.1"/>
    <property type="molecule type" value="Genomic_DNA"/>
</dbReference>
<sequence length="64" mass="7612">MVWNKPHTFCQVMAHLKPIKFVFLQRSNYISRHEIANLAMNAKAWMVSCPFEFVFLNDRKGIQQ</sequence>